<dbReference type="EMBL" id="QWIJ01001492">
    <property type="protein sequence ID" value="RMX74586.1"/>
    <property type="molecule type" value="Genomic_DNA"/>
</dbReference>
<feature type="compositionally biased region" description="Basic and acidic residues" evidence="2">
    <location>
        <begin position="311"/>
        <end position="326"/>
    </location>
</feature>
<name>A0A3M6W8H9_HORWE</name>
<keyword evidence="1" id="KW-0472">Membrane</keyword>
<feature type="compositionally biased region" description="Basic and acidic residues" evidence="2">
    <location>
        <begin position="190"/>
        <end position="200"/>
    </location>
</feature>
<dbReference type="GO" id="GO:0016020">
    <property type="term" value="C:membrane"/>
    <property type="evidence" value="ECO:0007669"/>
    <property type="project" value="UniProtKB-SubCell"/>
</dbReference>
<comment type="subcellular location">
    <subcellularLocation>
        <location evidence="1">Membrane</location>
        <topology evidence="1">Multi-pass membrane protein</topology>
    </subcellularLocation>
</comment>
<dbReference type="Pfam" id="PF03134">
    <property type="entry name" value="TB2_DP1_HVA22"/>
    <property type="match status" value="1"/>
</dbReference>
<accession>A0A3M6W8H9</accession>
<evidence type="ECO:0000256" key="1">
    <source>
        <dbReference type="RuleBase" id="RU362006"/>
    </source>
</evidence>
<keyword evidence="1" id="KW-1133">Transmembrane helix</keyword>
<gene>
    <name evidence="3" type="ORF">D0869_12444</name>
</gene>
<dbReference type="AlphaFoldDB" id="A0A3M6W8H9"/>
<dbReference type="OrthoDB" id="434647at2759"/>
<dbReference type="PANTHER" id="PTHR12300:SF177">
    <property type="entry name" value="PROTEIN YOP1"/>
    <property type="match status" value="1"/>
</dbReference>
<comment type="caution">
    <text evidence="1">Lacks conserved residue(s) required for the propagation of feature annotation.</text>
</comment>
<feature type="compositionally biased region" description="Basic and acidic residues" evidence="2">
    <location>
        <begin position="275"/>
        <end position="284"/>
    </location>
</feature>
<organism evidence="3 4">
    <name type="scientific">Hortaea werneckii</name>
    <name type="common">Black yeast</name>
    <name type="synonym">Cladosporium werneckii</name>
    <dbReference type="NCBI Taxonomy" id="91943"/>
    <lineage>
        <taxon>Eukaryota</taxon>
        <taxon>Fungi</taxon>
        <taxon>Dikarya</taxon>
        <taxon>Ascomycota</taxon>
        <taxon>Pezizomycotina</taxon>
        <taxon>Dothideomycetes</taxon>
        <taxon>Dothideomycetidae</taxon>
        <taxon>Mycosphaerellales</taxon>
        <taxon>Teratosphaeriaceae</taxon>
        <taxon>Hortaea</taxon>
    </lineage>
</organism>
<evidence type="ECO:0000313" key="4">
    <source>
        <dbReference type="Proteomes" id="UP000281245"/>
    </source>
</evidence>
<feature type="region of interest" description="Disordered" evidence="2">
    <location>
        <begin position="187"/>
        <end position="218"/>
    </location>
</feature>
<proteinExistence type="inferred from homology"/>
<comment type="similarity">
    <text evidence="1">Belongs to the DP1 family.</text>
</comment>
<feature type="region of interest" description="Disordered" evidence="2">
    <location>
        <begin position="243"/>
        <end position="336"/>
    </location>
</feature>
<sequence length="350" mass="39317">MFGFIADILTSVTSILFPIFASYKALRTSDPANLAPWLMYWPTLSLFLLVESQLYFILYWVPFYSWIRLGIHLYLVAPGQQGSVYIYREYIHPFLEEHERQIDRMISDGHEKAKAAGMDVVKKGIEYVRVQILGQPPKRPSPPQSRSVSYSSYLMSRFAMPSAREGLAAAGTSDLFSLLGKALNQSTYPDARHSQEDQARDLATSGTLIPPHLSGDERDTFVNTQRERLRTLIQAFDAEAVGSGSSAGVASGARSRGSPAARPTSRKSYLAPDDSYMHKSRSESEFEDLAYEPMPDPEQYKVTVSYDDDDRDRRASKASHRPDRKGSGWSNFIWGSYGEKDSALNARKDL</sequence>
<evidence type="ECO:0000313" key="3">
    <source>
        <dbReference type="EMBL" id="RMX74586.1"/>
    </source>
</evidence>
<feature type="compositionally biased region" description="Low complexity" evidence="2">
    <location>
        <begin position="243"/>
        <end position="263"/>
    </location>
</feature>
<dbReference type="PANTHER" id="PTHR12300">
    <property type="entry name" value="HVA22-LIKE PROTEINS"/>
    <property type="match status" value="1"/>
</dbReference>
<keyword evidence="1" id="KW-0812">Transmembrane</keyword>
<reference evidence="3 4" key="1">
    <citation type="journal article" date="2018" name="BMC Genomics">
        <title>Genomic evidence for intraspecific hybridization in a clonal and extremely halotolerant yeast.</title>
        <authorList>
            <person name="Gostincar C."/>
            <person name="Stajich J.E."/>
            <person name="Zupancic J."/>
            <person name="Zalar P."/>
            <person name="Gunde-Cimerman N."/>
        </authorList>
    </citation>
    <scope>NUCLEOTIDE SEQUENCE [LARGE SCALE GENOMIC DNA]</scope>
    <source>
        <strain evidence="3 4">EXF-6656</strain>
    </source>
</reference>
<dbReference type="InterPro" id="IPR004345">
    <property type="entry name" value="TB2_DP1_HVA22"/>
</dbReference>
<comment type="caution">
    <text evidence="3">The sequence shown here is derived from an EMBL/GenBank/DDBJ whole genome shotgun (WGS) entry which is preliminary data.</text>
</comment>
<protein>
    <recommendedName>
        <fullName evidence="1">Protein YOP1</fullName>
    </recommendedName>
</protein>
<feature type="transmembrane region" description="Helical" evidence="1">
    <location>
        <begin position="7"/>
        <end position="26"/>
    </location>
</feature>
<feature type="transmembrane region" description="Helical" evidence="1">
    <location>
        <begin position="38"/>
        <end position="61"/>
    </location>
</feature>
<dbReference type="Proteomes" id="UP000281245">
    <property type="component" value="Unassembled WGS sequence"/>
</dbReference>
<evidence type="ECO:0000256" key="2">
    <source>
        <dbReference type="SAM" id="MobiDB-lite"/>
    </source>
</evidence>